<dbReference type="InterPro" id="IPR015943">
    <property type="entry name" value="WD40/YVTN_repeat-like_dom_sf"/>
</dbReference>
<dbReference type="InterPro" id="IPR027946">
    <property type="entry name" value="Ogl_dom"/>
</dbReference>
<sequence>MLKSKSKEGEGAKMAVTSSGKGTMWASERRSFQDRITGVTVTQLTDYCSHSFHIYFTNNGFYGEDNGKLLFGSDRGNVTNLYSMDLQDGVMTQLTDLERGRGSRIQGTFLHPKGYEAYFYYDRAIVAIDLQTLKERILYTVPSGYNFGSMSCTADGQWVCFGLNEDYSSRLHMDMSNGYTGFEQYFSAKPHCMIMAVSTTDGTVKQLHEDQLWLGHVNTSPTQPHLLTFCHEGPWEQIDHRIWVLDMETGSHWKVRDTLNNEYVGHEYWMADGIHIGYHGFTNSLSDHTGKIIGAVHYNNSDLEEYSFPFQNMHVHSNDLKLVVGDGQQSGAYHGQQLQDTLQLWRNDGSGFEGPRVLCKHRGSFHTQTLHVHPRLSPDRKHVLFTSDMSGYGNLYMVDVPEFESLPEIPLDGT</sequence>
<accession>A0ABT1Y9G6</accession>
<gene>
    <name evidence="2" type="ORF">NV381_01310</name>
</gene>
<comment type="caution">
    <text evidence="2">The sequence shown here is derived from an EMBL/GenBank/DDBJ whole genome shotgun (WGS) entry which is preliminary data.</text>
</comment>
<dbReference type="EMBL" id="JANQBD010000001">
    <property type="protein sequence ID" value="MCR8629829.1"/>
    <property type="molecule type" value="Genomic_DNA"/>
</dbReference>
<dbReference type="Gene3D" id="2.130.10.10">
    <property type="entry name" value="YVTN repeat-like/Quinoprotein amine dehydrogenase"/>
    <property type="match status" value="1"/>
</dbReference>
<proteinExistence type="predicted"/>
<dbReference type="RefSeq" id="WP_258211444.1">
    <property type="nucleotide sequence ID" value="NZ_JANQBD010000001.1"/>
</dbReference>
<evidence type="ECO:0000313" key="2">
    <source>
        <dbReference type="EMBL" id="MCR8629829.1"/>
    </source>
</evidence>
<dbReference type="Proteomes" id="UP001300012">
    <property type="component" value="Unassembled WGS sequence"/>
</dbReference>
<reference evidence="2 3" key="1">
    <citation type="submission" date="2022-08" db="EMBL/GenBank/DDBJ databases">
        <title>Paenibacillus endoradicis sp. nov., Paenibacillus radicibacter sp. nov and Paenibacillus pararadicis sp. nov., three cold-adapted plant growth-promoting bacteria isolated from root of Larix gmelinii in Great Khingan.</title>
        <authorList>
            <person name="Xue H."/>
        </authorList>
    </citation>
    <scope>NUCLEOTIDE SEQUENCE [LARGE SCALE GENOMIC DNA]</scope>
    <source>
        <strain evidence="2 3">N5-1-1-5</strain>
    </source>
</reference>
<protein>
    <submittedName>
        <fullName evidence="2">Oligogalacturonate lyase family protein</fullName>
    </submittedName>
</protein>
<dbReference type="Pfam" id="PF14583">
    <property type="entry name" value="Pectate_lyase22"/>
    <property type="match status" value="1"/>
</dbReference>
<keyword evidence="2" id="KW-0456">Lyase</keyword>
<dbReference type="GO" id="GO:0016829">
    <property type="term" value="F:lyase activity"/>
    <property type="evidence" value="ECO:0007669"/>
    <property type="project" value="UniProtKB-KW"/>
</dbReference>
<keyword evidence="3" id="KW-1185">Reference proteome</keyword>
<organism evidence="2 3">
    <name type="scientific">Paenibacillus radicis</name>
    <name type="common">ex Xue et al. 2023</name>
    <dbReference type="NCBI Taxonomy" id="2972489"/>
    <lineage>
        <taxon>Bacteria</taxon>
        <taxon>Bacillati</taxon>
        <taxon>Bacillota</taxon>
        <taxon>Bacilli</taxon>
        <taxon>Bacillales</taxon>
        <taxon>Paenibacillaceae</taxon>
        <taxon>Paenibacillus</taxon>
    </lineage>
</organism>
<name>A0ABT1Y9G6_9BACL</name>
<evidence type="ECO:0000313" key="3">
    <source>
        <dbReference type="Proteomes" id="UP001300012"/>
    </source>
</evidence>
<dbReference type="SUPFAM" id="SSF50969">
    <property type="entry name" value="YVTN repeat-like/Quinoprotein amine dehydrogenase"/>
    <property type="match status" value="1"/>
</dbReference>
<dbReference type="InterPro" id="IPR011044">
    <property type="entry name" value="Quino_amine_DH_bsu"/>
</dbReference>
<feature type="domain" description="Oligogalacturonate lyase" evidence="1">
    <location>
        <begin position="29"/>
        <end position="402"/>
    </location>
</feature>
<evidence type="ECO:0000259" key="1">
    <source>
        <dbReference type="Pfam" id="PF14583"/>
    </source>
</evidence>